<dbReference type="InterPro" id="IPR050445">
    <property type="entry name" value="Bact_polysacc_biosynth/exp"/>
</dbReference>
<dbReference type="PANTHER" id="PTHR32309:SF13">
    <property type="entry name" value="FERRIC ENTEROBACTIN TRANSPORT PROTEIN FEPE"/>
    <property type="match status" value="1"/>
</dbReference>
<dbReference type="PANTHER" id="PTHR32309">
    <property type="entry name" value="TYROSINE-PROTEIN KINASE"/>
    <property type="match status" value="1"/>
</dbReference>
<evidence type="ECO:0000256" key="2">
    <source>
        <dbReference type="ARBA" id="ARBA00022741"/>
    </source>
</evidence>
<dbReference type="SUPFAM" id="SSF52540">
    <property type="entry name" value="P-loop containing nucleoside triphosphate hydrolases"/>
    <property type="match status" value="1"/>
</dbReference>
<accession>A0ABW1SUB5</accession>
<dbReference type="Proteomes" id="UP001596254">
    <property type="component" value="Unassembled WGS sequence"/>
</dbReference>
<evidence type="ECO:0000256" key="4">
    <source>
        <dbReference type="ARBA" id="ARBA00022903"/>
    </source>
</evidence>
<dbReference type="InterPro" id="IPR033756">
    <property type="entry name" value="YlxH/NBP35"/>
</dbReference>
<name>A0ABW1SUB5_9LACO</name>
<keyword evidence="3" id="KW-0067">ATP-binding</keyword>
<evidence type="ECO:0000313" key="7">
    <source>
        <dbReference type="Proteomes" id="UP001596254"/>
    </source>
</evidence>
<comment type="pathway">
    <text evidence="1">Capsule biogenesis; capsule polysaccharide biosynthesis.</text>
</comment>
<sequence length="244" mass="26312">MRWFKHKTLSDASHKNGVGLITATAPGHQIAEQFRTVRTNIQFSSVNHPVKSILFTSSAPSEGKSTMSNNLAVTWASQGARVVLVDADLRRPTVHQTFDVTNRLGMTNFLSGVATLAEVVQATTITNLSVVTSGPMPPNPAELLGSSRLKRLLQELQASYDLIIVDAPPVNTVTDSQLLAAEVDGTILVVPQGIATKNGVRRAQQLLQAVHANVLGAVMNRVTDLKSDGYYGQAYQGYYGRTDN</sequence>
<keyword evidence="6" id="KW-0418">Kinase</keyword>
<keyword evidence="7" id="KW-1185">Reference proteome</keyword>
<dbReference type="Gene3D" id="3.40.50.300">
    <property type="entry name" value="P-loop containing nucleotide triphosphate hydrolases"/>
    <property type="match status" value="1"/>
</dbReference>
<dbReference type="Pfam" id="PF10609">
    <property type="entry name" value="ParA"/>
    <property type="match status" value="1"/>
</dbReference>
<evidence type="ECO:0000256" key="5">
    <source>
        <dbReference type="ARBA" id="ARBA00023169"/>
    </source>
</evidence>
<evidence type="ECO:0000313" key="6">
    <source>
        <dbReference type="EMBL" id="MFC6207750.1"/>
    </source>
</evidence>
<organism evidence="6 7">
    <name type="scientific">Levilactobacillus tongjiangensis</name>
    <dbReference type="NCBI Taxonomy" id="2486023"/>
    <lineage>
        <taxon>Bacteria</taxon>
        <taxon>Bacillati</taxon>
        <taxon>Bacillota</taxon>
        <taxon>Bacilli</taxon>
        <taxon>Lactobacillales</taxon>
        <taxon>Lactobacillaceae</taxon>
        <taxon>Levilactobacillus</taxon>
    </lineage>
</organism>
<dbReference type="CDD" id="cd05387">
    <property type="entry name" value="BY-kinase"/>
    <property type="match status" value="1"/>
</dbReference>
<protein>
    <submittedName>
        <fullName evidence="6">CpsD/CapB family tyrosine-protein kinase</fullName>
        <ecNumber evidence="6">2.7.10.2</ecNumber>
    </submittedName>
</protein>
<reference evidence="7" key="1">
    <citation type="journal article" date="2019" name="Int. J. Syst. Evol. Microbiol.">
        <title>The Global Catalogue of Microorganisms (GCM) 10K type strain sequencing project: providing services to taxonomists for standard genome sequencing and annotation.</title>
        <authorList>
            <consortium name="The Broad Institute Genomics Platform"/>
            <consortium name="The Broad Institute Genome Sequencing Center for Infectious Disease"/>
            <person name="Wu L."/>
            <person name="Ma J."/>
        </authorList>
    </citation>
    <scope>NUCLEOTIDE SEQUENCE [LARGE SCALE GENOMIC DNA]</scope>
    <source>
        <strain evidence="7">CCM 8905</strain>
    </source>
</reference>
<dbReference type="InterPro" id="IPR027417">
    <property type="entry name" value="P-loop_NTPase"/>
</dbReference>
<keyword evidence="5" id="KW-0270">Exopolysaccharide synthesis</keyword>
<keyword evidence="2" id="KW-0547">Nucleotide-binding</keyword>
<dbReference type="GO" id="GO:0004715">
    <property type="term" value="F:non-membrane spanning protein tyrosine kinase activity"/>
    <property type="evidence" value="ECO:0007669"/>
    <property type="project" value="UniProtKB-EC"/>
</dbReference>
<dbReference type="EMBL" id="JBHSSK010000024">
    <property type="protein sequence ID" value="MFC6207750.1"/>
    <property type="molecule type" value="Genomic_DNA"/>
</dbReference>
<dbReference type="InterPro" id="IPR005702">
    <property type="entry name" value="Wzc-like_C"/>
</dbReference>
<keyword evidence="4" id="KW-0972">Capsule biogenesis/degradation</keyword>
<proteinExistence type="predicted"/>
<dbReference type="NCBIfam" id="TIGR01007">
    <property type="entry name" value="eps_fam"/>
    <property type="match status" value="1"/>
</dbReference>
<dbReference type="EC" id="2.7.10.2" evidence="6"/>
<keyword evidence="6" id="KW-0808">Transferase</keyword>
<dbReference type="RefSeq" id="WP_125692346.1">
    <property type="nucleotide sequence ID" value="NZ_JBHSSK010000024.1"/>
</dbReference>
<evidence type="ECO:0000256" key="1">
    <source>
        <dbReference type="ARBA" id="ARBA00005132"/>
    </source>
</evidence>
<evidence type="ECO:0000256" key="3">
    <source>
        <dbReference type="ARBA" id="ARBA00022840"/>
    </source>
</evidence>
<comment type="caution">
    <text evidence="6">The sequence shown here is derived from an EMBL/GenBank/DDBJ whole genome shotgun (WGS) entry which is preliminary data.</text>
</comment>
<gene>
    <name evidence="6" type="ORF">ACFP1G_09745</name>
</gene>